<dbReference type="PANTHER" id="PTHR34472:SF1">
    <property type="entry name" value="SULFUR CARRIER PROTEIN THIS"/>
    <property type="match status" value="1"/>
</dbReference>
<reference evidence="1 2" key="1">
    <citation type="submission" date="2018-04" db="EMBL/GenBank/DDBJ databases">
        <title>Genomic Encyclopedia of Archaeal and Bacterial Type Strains, Phase II (KMG-II): from individual species to whole genera.</title>
        <authorList>
            <person name="Goeker M."/>
        </authorList>
    </citation>
    <scope>NUCLEOTIDE SEQUENCE [LARGE SCALE GENOMIC DNA]</scope>
    <source>
        <strain evidence="1 2">DSM 26809</strain>
    </source>
</reference>
<keyword evidence="2" id="KW-1185">Reference proteome</keyword>
<dbReference type="InterPro" id="IPR010035">
    <property type="entry name" value="Thi_S"/>
</dbReference>
<dbReference type="AlphaFoldDB" id="A0A2T5J9A7"/>
<organism evidence="1 2">
    <name type="scientific">Mucilaginibacter yixingensis</name>
    <dbReference type="NCBI Taxonomy" id="1295612"/>
    <lineage>
        <taxon>Bacteria</taxon>
        <taxon>Pseudomonadati</taxon>
        <taxon>Bacteroidota</taxon>
        <taxon>Sphingobacteriia</taxon>
        <taxon>Sphingobacteriales</taxon>
        <taxon>Sphingobacteriaceae</taxon>
        <taxon>Mucilaginibacter</taxon>
    </lineage>
</organism>
<dbReference type="NCBIfam" id="TIGR01683">
    <property type="entry name" value="thiS"/>
    <property type="match status" value="1"/>
</dbReference>
<dbReference type="RefSeq" id="WP_107828622.1">
    <property type="nucleotide sequence ID" value="NZ_CP160205.1"/>
</dbReference>
<dbReference type="Pfam" id="PF02597">
    <property type="entry name" value="ThiS"/>
    <property type="match status" value="1"/>
</dbReference>
<sequence>MEVTVNHQLYIVPQNCSVQTLLSDVLQRPERGLAIAINETIVPKTQWGTHTLCTADNIIIIKATQGG</sequence>
<dbReference type="OrthoDB" id="1525151at2"/>
<dbReference type="Gene3D" id="3.10.20.30">
    <property type="match status" value="1"/>
</dbReference>
<protein>
    <submittedName>
        <fullName evidence="1">Sulfur carrier protein ThiS</fullName>
    </submittedName>
</protein>
<evidence type="ECO:0000313" key="2">
    <source>
        <dbReference type="Proteomes" id="UP000244168"/>
    </source>
</evidence>
<gene>
    <name evidence="1" type="ORF">C8P68_104148</name>
</gene>
<evidence type="ECO:0000313" key="1">
    <source>
        <dbReference type="EMBL" id="PTQ96663.1"/>
    </source>
</evidence>
<name>A0A2T5J9A7_9SPHI</name>
<dbReference type="Proteomes" id="UP000244168">
    <property type="component" value="Unassembled WGS sequence"/>
</dbReference>
<dbReference type="EMBL" id="QAOQ01000004">
    <property type="protein sequence ID" value="PTQ96663.1"/>
    <property type="molecule type" value="Genomic_DNA"/>
</dbReference>
<dbReference type="InterPro" id="IPR003749">
    <property type="entry name" value="ThiS/MoaD-like"/>
</dbReference>
<proteinExistence type="predicted"/>
<comment type="caution">
    <text evidence="1">The sequence shown here is derived from an EMBL/GenBank/DDBJ whole genome shotgun (WGS) entry which is preliminary data.</text>
</comment>
<dbReference type="InterPro" id="IPR012675">
    <property type="entry name" value="Beta-grasp_dom_sf"/>
</dbReference>
<dbReference type="PANTHER" id="PTHR34472">
    <property type="entry name" value="SULFUR CARRIER PROTEIN THIS"/>
    <property type="match status" value="1"/>
</dbReference>
<dbReference type="SUPFAM" id="SSF54285">
    <property type="entry name" value="MoaD/ThiS"/>
    <property type="match status" value="1"/>
</dbReference>
<dbReference type="InterPro" id="IPR016155">
    <property type="entry name" value="Mopterin_synth/thiamin_S_b"/>
</dbReference>
<accession>A0A2T5J9A7</accession>
<dbReference type="CDD" id="cd00565">
    <property type="entry name" value="Ubl_ThiS"/>
    <property type="match status" value="1"/>
</dbReference>